<feature type="transmembrane region" description="Helical" evidence="7">
    <location>
        <begin position="196"/>
        <end position="215"/>
    </location>
</feature>
<dbReference type="GO" id="GO:0016020">
    <property type="term" value="C:membrane"/>
    <property type="evidence" value="ECO:0007669"/>
    <property type="project" value="UniProtKB-SubCell"/>
</dbReference>
<evidence type="ECO:0000259" key="8">
    <source>
        <dbReference type="PROSITE" id="PS50850"/>
    </source>
</evidence>
<dbReference type="Proteomes" id="UP000283003">
    <property type="component" value="Unassembled WGS sequence"/>
</dbReference>
<feature type="transmembrane region" description="Helical" evidence="7">
    <location>
        <begin position="290"/>
        <end position="315"/>
    </location>
</feature>
<feature type="transmembrane region" description="Helical" evidence="7">
    <location>
        <begin position="327"/>
        <end position="345"/>
    </location>
</feature>
<dbReference type="EMBL" id="RXOL01000001">
    <property type="protein sequence ID" value="RVQ69423.1"/>
    <property type="molecule type" value="Genomic_DNA"/>
</dbReference>
<dbReference type="PROSITE" id="PS50850">
    <property type="entry name" value="MFS"/>
    <property type="match status" value="1"/>
</dbReference>
<dbReference type="PANTHER" id="PTHR42718">
    <property type="entry name" value="MAJOR FACILITATOR SUPERFAMILY MULTIDRUG TRANSPORTER MFSC"/>
    <property type="match status" value="1"/>
</dbReference>
<dbReference type="Gene3D" id="1.20.1720.10">
    <property type="entry name" value="Multidrug resistance protein D"/>
    <property type="match status" value="1"/>
</dbReference>
<evidence type="ECO:0000256" key="1">
    <source>
        <dbReference type="ARBA" id="ARBA00004141"/>
    </source>
</evidence>
<organism evidence="9 10">
    <name type="scientific">Croceicoccus ponticola</name>
    <dbReference type="NCBI Taxonomy" id="2217664"/>
    <lineage>
        <taxon>Bacteria</taxon>
        <taxon>Pseudomonadati</taxon>
        <taxon>Pseudomonadota</taxon>
        <taxon>Alphaproteobacteria</taxon>
        <taxon>Sphingomonadales</taxon>
        <taxon>Erythrobacteraceae</taxon>
        <taxon>Croceicoccus</taxon>
    </lineage>
</organism>
<evidence type="ECO:0000256" key="6">
    <source>
        <dbReference type="SAM" id="MobiDB-lite"/>
    </source>
</evidence>
<dbReference type="AlphaFoldDB" id="A0A437H1M8"/>
<feature type="transmembrane region" description="Helical" evidence="7">
    <location>
        <begin position="388"/>
        <end position="407"/>
    </location>
</feature>
<dbReference type="Pfam" id="PF07690">
    <property type="entry name" value="MFS_1"/>
    <property type="match status" value="1"/>
</dbReference>
<sequence length="486" mass="50547">MSDVTDAPEPEVQNVARPRSSKRKRLGDDGFAGLPMPRRLLAIAAISFGNALLVIDGAIANVALPTLSRELAVTPGVATNVIVVYQLVLVMGLLPMSSLGQRLGLRRLYQAGQVVFCVSSAACFFVDSLAQLLILRAVQGAGATMGLAVSVALLRAIYPSKSLGSGLGFNSVVITSSLAVAPTLGGYILAHFDWQWIFVIAAPLALVSLVLGSALPSGERKPAAGDLKGALWVAATMAMLIGGVQLASHSSAALGIAVVVAGVVSLVLLVRRERRREEPVVPVDLLSKPVIGLSLLAAFVAFIGTGLIIVSLPFRLEQVMGFAPDEVGLLLVPIPLTLMFVNPVSGWLSDRIAPSKLGVSGLSVAVVGLILLALMPDDSSAMDVTWRLVIFAMGFGFFIAPNSRLIVGSVPHDRTASIGGTMQTVRLFGQACAATAVGLLLALGLGEGAVPGIVAAGMLVLAAMASMVRFNTVRKQQRQAETELLI</sequence>
<dbReference type="OrthoDB" id="9812221at2"/>
<comment type="caution">
    <text evidence="9">The sequence shown here is derived from an EMBL/GenBank/DDBJ whole genome shotgun (WGS) entry which is preliminary data.</text>
</comment>
<feature type="transmembrane region" description="Helical" evidence="7">
    <location>
        <begin position="227"/>
        <end position="246"/>
    </location>
</feature>
<evidence type="ECO:0000313" key="9">
    <source>
        <dbReference type="EMBL" id="RVQ69423.1"/>
    </source>
</evidence>
<keyword evidence="2" id="KW-0813">Transport</keyword>
<feature type="transmembrane region" description="Helical" evidence="7">
    <location>
        <begin position="427"/>
        <end position="446"/>
    </location>
</feature>
<feature type="transmembrane region" description="Helical" evidence="7">
    <location>
        <begin position="140"/>
        <end position="158"/>
    </location>
</feature>
<accession>A0A437H1M8</accession>
<feature type="domain" description="Major facilitator superfamily (MFS) profile" evidence="8">
    <location>
        <begin position="42"/>
        <end position="474"/>
    </location>
</feature>
<keyword evidence="4 7" id="KW-1133">Transmembrane helix</keyword>
<evidence type="ECO:0000256" key="4">
    <source>
        <dbReference type="ARBA" id="ARBA00022989"/>
    </source>
</evidence>
<keyword evidence="5 7" id="KW-0472">Membrane</keyword>
<keyword evidence="10" id="KW-1185">Reference proteome</keyword>
<feature type="transmembrane region" description="Helical" evidence="7">
    <location>
        <begin position="452"/>
        <end position="470"/>
    </location>
</feature>
<dbReference type="SUPFAM" id="SSF103473">
    <property type="entry name" value="MFS general substrate transporter"/>
    <property type="match status" value="1"/>
</dbReference>
<dbReference type="InterPro" id="IPR036259">
    <property type="entry name" value="MFS_trans_sf"/>
</dbReference>
<dbReference type="InterPro" id="IPR020846">
    <property type="entry name" value="MFS_dom"/>
</dbReference>
<evidence type="ECO:0000313" key="10">
    <source>
        <dbReference type="Proteomes" id="UP000283003"/>
    </source>
</evidence>
<protein>
    <submittedName>
        <fullName evidence="9">MFS transporter</fullName>
    </submittedName>
</protein>
<dbReference type="CDD" id="cd17321">
    <property type="entry name" value="MFS_MMR_MDR_like"/>
    <property type="match status" value="1"/>
</dbReference>
<evidence type="ECO:0000256" key="7">
    <source>
        <dbReference type="SAM" id="Phobius"/>
    </source>
</evidence>
<keyword evidence="3 7" id="KW-0812">Transmembrane</keyword>
<reference evidence="9 10" key="1">
    <citation type="submission" date="2018-12" db="EMBL/GenBank/DDBJ databases">
        <title>Croceicoccus ponticola sp. nov., a lipolytic bacterium isolated from seawater.</title>
        <authorList>
            <person name="Yoon J.-H."/>
        </authorList>
    </citation>
    <scope>NUCLEOTIDE SEQUENCE [LARGE SCALE GENOMIC DNA]</scope>
    <source>
        <strain evidence="9 10">GM-16</strain>
    </source>
</reference>
<feature type="transmembrane region" description="Helical" evidence="7">
    <location>
        <begin position="167"/>
        <end position="190"/>
    </location>
</feature>
<feature type="transmembrane region" description="Helical" evidence="7">
    <location>
        <begin position="76"/>
        <end position="94"/>
    </location>
</feature>
<evidence type="ECO:0000256" key="2">
    <source>
        <dbReference type="ARBA" id="ARBA00022448"/>
    </source>
</evidence>
<gene>
    <name evidence="9" type="ORF">EKN06_04395</name>
</gene>
<feature type="transmembrane region" description="Helical" evidence="7">
    <location>
        <begin position="40"/>
        <end position="64"/>
    </location>
</feature>
<evidence type="ECO:0000256" key="3">
    <source>
        <dbReference type="ARBA" id="ARBA00022692"/>
    </source>
</evidence>
<comment type="subcellular location">
    <subcellularLocation>
        <location evidence="1">Membrane</location>
        <topology evidence="1">Multi-pass membrane protein</topology>
    </subcellularLocation>
</comment>
<dbReference type="Gene3D" id="1.20.1250.20">
    <property type="entry name" value="MFS general substrate transporter like domains"/>
    <property type="match status" value="1"/>
</dbReference>
<feature type="region of interest" description="Disordered" evidence="6">
    <location>
        <begin position="1"/>
        <end position="30"/>
    </location>
</feature>
<dbReference type="InterPro" id="IPR011701">
    <property type="entry name" value="MFS"/>
</dbReference>
<name>A0A437H1M8_9SPHN</name>
<dbReference type="PANTHER" id="PTHR42718:SF9">
    <property type="entry name" value="MAJOR FACILITATOR SUPERFAMILY MULTIDRUG TRANSPORTER MFSC"/>
    <property type="match status" value="1"/>
</dbReference>
<proteinExistence type="predicted"/>
<feature type="transmembrane region" description="Helical" evidence="7">
    <location>
        <begin position="357"/>
        <end position="376"/>
    </location>
</feature>
<dbReference type="GO" id="GO:0022857">
    <property type="term" value="F:transmembrane transporter activity"/>
    <property type="evidence" value="ECO:0007669"/>
    <property type="project" value="InterPro"/>
</dbReference>
<feature type="transmembrane region" description="Helical" evidence="7">
    <location>
        <begin position="252"/>
        <end position="270"/>
    </location>
</feature>
<evidence type="ECO:0000256" key="5">
    <source>
        <dbReference type="ARBA" id="ARBA00023136"/>
    </source>
</evidence>